<dbReference type="OrthoDB" id="121380at2759"/>
<organism evidence="5 6">
    <name type="scientific">Rhizoctonia solani</name>
    <dbReference type="NCBI Taxonomy" id="456999"/>
    <lineage>
        <taxon>Eukaryota</taxon>
        <taxon>Fungi</taxon>
        <taxon>Dikarya</taxon>
        <taxon>Basidiomycota</taxon>
        <taxon>Agaricomycotina</taxon>
        <taxon>Agaricomycetes</taxon>
        <taxon>Cantharellales</taxon>
        <taxon>Ceratobasidiaceae</taxon>
        <taxon>Rhizoctonia</taxon>
    </lineage>
</organism>
<evidence type="ECO:0000313" key="6">
    <source>
        <dbReference type="Proteomes" id="UP000602905"/>
    </source>
</evidence>
<dbReference type="Proteomes" id="UP000602905">
    <property type="component" value="Unassembled WGS sequence"/>
</dbReference>
<keyword evidence="2 5" id="KW-0223">Dioxygenase</keyword>
<dbReference type="GO" id="GO:0008199">
    <property type="term" value="F:ferric iron binding"/>
    <property type="evidence" value="ECO:0007669"/>
    <property type="project" value="InterPro"/>
</dbReference>
<dbReference type="AlphaFoldDB" id="A0A8H7HZ42"/>
<evidence type="ECO:0000313" key="5">
    <source>
        <dbReference type="EMBL" id="KAF8712240.1"/>
    </source>
</evidence>
<dbReference type="PANTHER" id="PTHR33711:SF10">
    <property type="entry name" value="INTRADIOL RING-CLEAVAGE DIOXYGENASES DOMAIN-CONTAINING PROTEIN"/>
    <property type="match status" value="1"/>
</dbReference>
<dbReference type="PANTHER" id="PTHR33711">
    <property type="entry name" value="DIOXYGENASE, PUTATIVE (AFU_ORTHOLOGUE AFUA_2G02910)-RELATED"/>
    <property type="match status" value="1"/>
</dbReference>
<proteinExistence type="inferred from homology"/>
<dbReference type="InterPro" id="IPR050770">
    <property type="entry name" value="Intradiol_RC_Dioxygenase"/>
</dbReference>
<dbReference type="Gene3D" id="2.60.130.10">
    <property type="entry name" value="Aromatic compound dioxygenase"/>
    <property type="match status" value="1"/>
</dbReference>
<feature type="domain" description="Intradiol ring-cleavage dioxygenases" evidence="4">
    <location>
        <begin position="111"/>
        <end position="199"/>
    </location>
</feature>
<dbReference type="Pfam" id="PF00775">
    <property type="entry name" value="Dioxygenase_C"/>
    <property type="match status" value="1"/>
</dbReference>
<evidence type="ECO:0000256" key="2">
    <source>
        <dbReference type="ARBA" id="ARBA00022964"/>
    </source>
</evidence>
<evidence type="ECO:0000259" key="4">
    <source>
        <dbReference type="Pfam" id="PF00775"/>
    </source>
</evidence>
<comment type="similarity">
    <text evidence="1">Belongs to the intradiol ring-cleavage dioxygenase family.</text>
</comment>
<name>A0A8H7HZ42_9AGAM</name>
<dbReference type="InterPro" id="IPR000627">
    <property type="entry name" value="Intradiol_dOase_C"/>
</dbReference>
<evidence type="ECO:0000256" key="3">
    <source>
        <dbReference type="ARBA" id="ARBA00023002"/>
    </source>
</evidence>
<sequence length="283" mass="31304">MALQSDISTLSTPVSSIPLSTRMVSFLATAGAMLTTENPLIWSYTRGAAHPLADMSGPYYIYGAPNVNFAPGKAVLGATEDLKSEYNIMWLRRSPHQTDSAPIIYTASPLFLFSGKVLGPNGEPVEATLDLWQANTRGEYWLSEYRNRGKITVDPSTGSFEILTIPPAIYAILGAQRVAHIHGIITAPGYQSLITQIYLCPKNEPTGFQVDFLTMMRGNRENMIKGWSIPTEKGDRYWDWPQLEPSETETVKLVEEWNSRLASQPDGWKITCGASQVITLNKA</sequence>
<evidence type="ECO:0000256" key="1">
    <source>
        <dbReference type="ARBA" id="ARBA00007825"/>
    </source>
</evidence>
<protein>
    <submittedName>
        <fullName evidence="5">Dioxygenase</fullName>
    </submittedName>
</protein>
<keyword evidence="3" id="KW-0560">Oxidoreductase</keyword>
<dbReference type="InterPro" id="IPR015889">
    <property type="entry name" value="Intradiol_dOase_core"/>
</dbReference>
<accession>A0A8H7HZ42</accession>
<feature type="non-terminal residue" evidence="5">
    <location>
        <position position="1"/>
    </location>
</feature>
<comment type="caution">
    <text evidence="5">The sequence shown here is derived from an EMBL/GenBank/DDBJ whole genome shotgun (WGS) entry which is preliminary data.</text>
</comment>
<dbReference type="EMBL" id="JACYCD010000044">
    <property type="protein sequence ID" value="KAF8712240.1"/>
    <property type="molecule type" value="Genomic_DNA"/>
</dbReference>
<reference evidence="5" key="1">
    <citation type="submission" date="2020-09" db="EMBL/GenBank/DDBJ databases">
        <title>Comparative genome analyses of four rice-infecting Rhizoctonia solani isolates reveal extensive enrichment of homogalacturonan modification genes.</title>
        <authorList>
            <person name="Lee D.-Y."/>
            <person name="Jeon J."/>
            <person name="Kim K.-T."/>
            <person name="Cheong K."/>
            <person name="Song H."/>
            <person name="Choi G."/>
            <person name="Ko J."/>
            <person name="Opiyo S.O."/>
            <person name="Zuo S."/>
            <person name="Madhav S."/>
            <person name="Lee Y.-H."/>
            <person name="Wang G.-L."/>
        </authorList>
    </citation>
    <scope>NUCLEOTIDE SEQUENCE</scope>
    <source>
        <strain evidence="5">AG1-IA WGL</strain>
    </source>
</reference>
<dbReference type="SUPFAM" id="SSF49482">
    <property type="entry name" value="Aromatic compound dioxygenase"/>
    <property type="match status" value="1"/>
</dbReference>
<gene>
    <name evidence="5" type="ORF">RHS03_01072</name>
</gene>
<dbReference type="GO" id="GO:0016702">
    <property type="term" value="F:oxidoreductase activity, acting on single donors with incorporation of molecular oxygen, incorporation of two atoms of oxygen"/>
    <property type="evidence" value="ECO:0007669"/>
    <property type="project" value="InterPro"/>
</dbReference>